<evidence type="ECO:0000256" key="2">
    <source>
        <dbReference type="SAM" id="SignalP"/>
    </source>
</evidence>
<dbReference type="AlphaFoldDB" id="A0A9N7UJW3"/>
<feature type="compositionally biased region" description="Basic and acidic residues" evidence="1">
    <location>
        <begin position="142"/>
        <end position="152"/>
    </location>
</feature>
<feature type="region of interest" description="Disordered" evidence="1">
    <location>
        <begin position="29"/>
        <end position="78"/>
    </location>
</feature>
<gene>
    <name evidence="3" type="ORF">PLEPLA_LOCUS20142</name>
</gene>
<sequence length="176" mass="19272">MCPGIQCIRHTLCVTLMCLGTELWAITAPRPGTNSSSEPIASGKGSSRINSKGSTACLGGWEEGGTPRGNARKHGESIQTAFRKRLQAQNLGPPCSEKYKELEKSVRVEEIDGVKLVKNLAVKMEEMFRKKAEATRRLVEAAEEAHHQHEDNPDLETGLDHFFVGQGRSGCKVREG</sequence>
<dbReference type="Proteomes" id="UP001153269">
    <property type="component" value="Unassembled WGS sequence"/>
</dbReference>
<proteinExistence type="predicted"/>
<keyword evidence="4" id="KW-1185">Reference proteome</keyword>
<accession>A0A9N7UJW3</accession>
<reference evidence="3" key="1">
    <citation type="submission" date="2020-03" db="EMBL/GenBank/DDBJ databases">
        <authorList>
            <person name="Weist P."/>
        </authorList>
    </citation>
    <scope>NUCLEOTIDE SEQUENCE</scope>
</reference>
<feature type="region of interest" description="Disordered" evidence="1">
    <location>
        <begin position="142"/>
        <end position="161"/>
    </location>
</feature>
<evidence type="ECO:0000313" key="4">
    <source>
        <dbReference type="Proteomes" id="UP001153269"/>
    </source>
</evidence>
<evidence type="ECO:0000256" key="1">
    <source>
        <dbReference type="SAM" id="MobiDB-lite"/>
    </source>
</evidence>
<name>A0A9N7UJW3_PLEPL</name>
<feature type="signal peptide" evidence="2">
    <location>
        <begin position="1"/>
        <end position="25"/>
    </location>
</feature>
<evidence type="ECO:0000313" key="3">
    <source>
        <dbReference type="EMBL" id="CAB1432085.1"/>
    </source>
</evidence>
<comment type="caution">
    <text evidence="3">The sequence shown here is derived from an EMBL/GenBank/DDBJ whole genome shotgun (WGS) entry which is preliminary data.</text>
</comment>
<feature type="compositionally biased region" description="Polar residues" evidence="1">
    <location>
        <begin position="32"/>
        <end position="54"/>
    </location>
</feature>
<keyword evidence="2" id="KW-0732">Signal</keyword>
<feature type="chain" id="PRO_5040293357" evidence="2">
    <location>
        <begin position="26"/>
        <end position="176"/>
    </location>
</feature>
<organism evidence="3 4">
    <name type="scientific">Pleuronectes platessa</name>
    <name type="common">European plaice</name>
    <dbReference type="NCBI Taxonomy" id="8262"/>
    <lineage>
        <taxon>Eukaryota</taxon>
        <taxon>Metazoa</taxon>
        <taxon>Chordata</taxon>
        <taxon>Craniata</taxon>
        <taxon>Vertebrata</taxon>
        <taxon>Euteleostomi</taxon>
        <taxon>Actinopterygii</taxon>
        <taxon>Neopterygii</taxon>
        <taxon>Teleostei</taxon>
        <taxon>Neoteleostei</taxon>
        <taxon>Acanthomorphata</taxon>
        <taxon>Carangaria</taxon>
        <taxon>Pleuronectiformes</taxon>
        <taxon>Pleuronectoidei</taxon>
        <taxon>Pleuronectidae</taxon>
        <taxon>Pleuronectes</taxon>
    </lineage>
</organism>
<dbReference type="EMBL" id="CADEAL010001402">
    <property type="protein sequence ID" value="CAB1432085.1"/>
    <property type="molecule type" value="Genomic_DNA"/>
</dbReference>
<protein>
    <submittedName>
        <fullName evidence="3">Uncharacterized protein</fullName>
    </submittedName>
</protein>